<sequence>MCSSPSTSTSFSNNNNNIKKYYINNKEIRVGDTECIYRVFETEQVQQFASLTGDNNAIHLDVEYVKSKTNFKRNIVHGALVSSLISTVVGTKLPGPGSVYISQEFNYRNPTFVGDTVKAQVEITLIKGKRIYFDTKCFSICKDTLKESLVIDGPATIYHPDIKTKSDNNSNNNP</sequence>
<organism evidence="2 3">
    <name type="scientific">Polysphondylium violaceum</name>
    <dbReference type="NCBI Taxonomy" id="133409"/>
    <lineage>
        <taxon>Eukaryota</taxon>
        <taxon>Amoebozoa</taxon>
        <taxon>Evosea</taxon>
        <taxon>Eumycetozoa</taxon>
        <taxon>Dictyostelia</taxon>
        <taxon>Dictyosteliales</taxon>
        <taxon>Dictyosteliaceae</taxon>
        <taxon>Polysphondylium</taxon>
    </lineage>
</organism>
<dbReference type="OrthoDB" id="3592703at2759"/>
<keyword evidence="3" id="KW-1185">Reference proteome</keyword>
<dbReference type="GO" id="GO:0005739">
    <property type="term" value="C:mitochondrion"/>
    <property type="evidence" value="ECO:0007669"/>
    <property type="project" value="TreeGrafter"/>
</dbReference>
<dbReference type="Gene3D" id="3.10.129.10">
    <property type="entry name" value="Hotdog Thioesterase"/>
    <property type="match status" value="1"/>
</dbReference>
<feature type="domain" description="MaoC-like" evidence="1">
    <location>
        <begin position="42"/>
        <end position="137"/>
    </location>
</feature>
<dbReference type="SUPFAM" id="SSF54637">
    <property type="entry name" value="Thioesterase/thiol ester dehydrase-isomerase"/>
    <property type="match status" value="1"/>
</dbReference>
<dbReference type="PANTHER" id="PTHR43437">
    <property type="entry name" value="HYDROXYACYL-THIOESTER DEHYDRATASE TYPE 2, MITOCHONDRIAL-RELATED"/>
    <property type="match status" value="1"/>
</dbReference>
<evidence type="ECO:0000313" key="3">
    <source>
        <dbReference type="Proteomes" id="UP000695562"/>
    </source>
</evidence>
<dbReference type="CDD" id="cd03449">
    <property type="entry name" value="R_hydratase"/>
    <property type="match status" value="1"/>
</dbReference>
<dbReference type="Proteomes" id="UP000695562">
    <property type="component" value="Unassembled WGS sequence"/>
</dbReference>
<evidence type="ECO:0000259" key="1">
    <source>
        <dbReference type="Pfam" id="PF01575"/>
    </source>
</evidence>
<dbReference type="GO" id="GO:0019171">
    <property type="term" value="F:(3R)-hydroxyacyl-[acyl-carrier-protein] dehydratase activity"/>
    <property type="evidence" value="ECO:0007669"/>
    <property type="project" value="TreeGrafter"/>
</dbReference>
<dbReference type="InterPro" id="IPR002539">
    <property type="entry name" value="MaoC-like_dom"/>
</dbReference>
<dbReference type="Pfam" id="PF01575">
    <property type="entry name" value="MaoC_dehydratas"/>
    <property type="match status" value="1"/>
</dbReference>
<dbReference type="AlphaFoldDB" id="A0A8J4PY22"/>
<reference evidence="2" key="1">
    <citation type="submission" date="2020-01" db="EMBL/GenBank/DDBJ databases">
        <title>Development of genomics and gene disruption for Polysphondylium violaceum indicates a role for the polyketide synthase stlB in stalk morphogenesis.</title>
        <authorList>
            <person name="Narita B."/>
            <person name="Kawabe Y."/>
            <person name="Kin K."/>
            <person name="Saito T."/>
            <person name="Gibbs R."/>
            <person name="Kuspa A."/>
            <person name="Muzny D."/>
            <person name="Queller D."/>
            <person name="Richards S."/>
            <person name="Strassman J."/>
            <person name="Sucgang R."/>
            <person name="Worley K."/>
            <person name="Schaap P."/>
        </authorList>
    </citation>
    <scope>NUCLEOTIDE SEQUENCE</scope>
    <source>
        <strain evidence="2">QSvi11</strain>
    </source>
</reference>
<dbReference type="InterPro" id="IPR029069">
    <property type="entry name" value="HotDog_dom_sf"/>
</dbReference>
<proteinExistence type="predicted"/>
<dbReference type="GO" id="GO:0006633">
    <property type="term" value="P:fatty acid biosynthetic process"/>
    <property type="evidence" value="ECO:0007669"/>
    <property type="project" value="TreeGrafter"/>
</dbReference>
<name>A0A8J4PY22_9MYCE</name>
<dbReference type="EMBL" id="AJWJ01000097">
    <property type="protein sequence ID" value="KAF2075500.1"/>
    <property type="molecule type" value="Genomic_DNA"/>
</dbReference>
<accession>A0A8J4PY22</accession>
<dbReference type="InterPro" id="IPR050965">
    <property type="entry name" value="UPF0336/Enoyl-CoA_hydratase"/>
</dbReference>
<comment type="caution">
    <text evidence="2">The sequence shown here is derived from an EMBL/GenBank/DDBJ whole genome shotgun (WGS) entry which is preliminary data.</text>
</comment>
<protein>
    <recommendedName>
        <fullName evidence="1">MaoC-like domain-containing protein</fullName>
    </recommendedName>
</protein>
<gene>
    <name evidence="2" type="ORF">CYY_003192</name>
</gene>
<dbReference type="PANTHER" id="PTHR43437:SF3">
    <property type="entry name" value="HYDROXYACYL-THIOESTER DEHYDRATASE TYPE 2, MITOCHONDRIAL"/>
    <property type="match status" value="1"/>
</dbReference>
<evidence type="ECO:0000313" key="2">
    <source>
        <dbReference type="EMBL" id="KAF2075500.1"/>
    </source>
</evidence>